<gene>
    <name evidence="2" type="ORF">FHU40_001176</name>
</gene>
<dbReference type="EMBL" id="JACHWR010000001">
    <property type="protein sequence ID" value="MBB3041375.1"/>
    <property type="molecule type" value="Genomic_DNA"/>
</dbReference>
<keyword evidence="3" id="KW-1185">Reference proteome</keyword>
<evidence type="ECO:0000313" key="3">
    <source>
        <dbReference type="Proteomes" id="UP000589626"/>
    </source>
</evidence>
<comment type="caution">
    <text evidence="2">The sequence shown here is derived from an EMBL/GenBank/DDBJ whole genome shotgun (WGS) entry which is preliminary data.</text>
</comment>
<dbReference type="Proteomes" id="UP000589626">
    <property type="component" value="Unassembled WGS sequence"/>
</dbReference>
<reference evidence="2 3" key="1">
    <citation type="submission" date="2020-08" db="EMBL/GenBank/DDBJ databases">
        <title>Sequencing the genomes of 1000 actinobacteria strains.</title>
        <authorList>
            <person name="Klenk H.-P."/>
        </authorList>
    </citation>
    <scope>NUCLEOTIDE SEQUENCE [LARGE SCALE GENOMIC DNA]</scope>
    <source>
        <strain evidence="2 3">DSM 105498</strain>
    </source>
</reference>
<sequence length="694" mass="73836">MWYLAAPNNQWATYPSSSASKAQAAAVRAAINATYPNPAVNSQNAKAKQVALNKVAGSNNVIICVWQSEVEDPKVPATKPDLLQCNSNRVFGGIKIPADGEGAKTYYRRGNGEDLAKGSAVEFGGPNASITIVQRTANGYTFNNGDTRREWTFDAPGDCRPRCPTAGSYSNYLIRPGAVIPDARNTNAERGSYCYNRPPVASAENVVEYRNLTNSTSTNGTNTTTSTTSNIVGLGVFPYAWTTSVTNGSVHPGPTQVEAQSAQGMTPYGDLFAQTVPNGTVPTQAQLNAAGTATGSAAHPTVDLNDKNRRAMAEGGVMNVTERTTYVVLERRDVTIATTTQGTVTVTTVTQPQRRQHFCNRQTSYTFSLTAAGAVSMNTSVTEDCQPWSAWSNNGPATTSTTTTNNGAPVTTYTTSSQPLMSAQTPQVTGFWQALTNHCNKDAYGTASAGYQALNASIDPTAKHSGSAVTPKMNNANNPVWGYGALNPKGTTEVGFFDKQCAFEGRLAQAGDESAERVFFRDNELRDVRVGLYRPASVGVVQDDGTNAIATVLTRWAEGTPQVNGLSNRGSLRSFDNDGDQVFSTSTGNAPVFKNWMNPTSAQARTWSVLMGQEAHFLMAGNWASDSGKPNVWTTKWIFAPNVSNRIAATRVGFGEAGGARSFDPANIATKIQGQVMGMSNGATTSPALKLSPR</sequence>
<dbReference type="AlphaFoldDB" id="A0A7W4Z1C5"/>
<protein>
    <submittedName>
        <fullName evidence="2">Uncharacterized protein</fullName>
    </submittedName>
</protein>
<feature type="region of interest" description="Disordered" evidence="1">
    <location>
        <begin position="390"/>
        <end position="409"/>
    </location>
</feature>
<feature type="compositionally biased region" description="Low complexity" evidence="1">
    <location>
        <begin position="392"/>
        <end position="409"/>
    </location>
</feature>
<dbReference type="RefSeq" id="WP_183591285.1">
    <property type="nucleotide sequence ID" value="NZ_JACHWR010000001.1"/>
</dbReference>
<evidence type="ECO:0000256" key="1">
    <source>
        <dbReference type="SAM" id="MobiDB-lite"/>
    </source>
</evidence>
<accession>A0A7W4Z1C5</accession>
<evidence type="ECO:0000313" key="2">
    <source>
        <dbReference type="EMBL" id="MBB3041375.1"/>
    </source>
</evidence>
<organism evidence="2 3">
    <name type="scientific">Nocardioides soli</name>
    <dbReference type="NCBI Taxonomy" id="1036020"/>
    <lineage>
        <taxon>Bacteria</taxon>
        <taxon>Bacillati</taxon>
        <taxon>Actinomycetota</taxon>
        <taxon>Actinomycetes</taxon>
        <taxon>Propionibacteriales</taxon>
        <taxon>Nocardioidaceae</taxon>
        <taxon>Nocardioides</taxon>
    </lineage>
</organism>
<proteinExistence type="predicted"/>
<name>A0A7W4Z1C5_9ACTN</name>